<comment type="caution">
    <text evidence="3">The sequence shown here is derived from an EMBL/GenBank/DDBJ whole genome shotgun (WGS) entry which is preliminary data.</text>
</comment>
<name>A0AAD5SJR7_9FUNG</name>
<evidence type="ECO:0008006" key="5">
    <source>
        <dbReference type="Google" id="ProtNLM"/>
    </source>
</evidence>
<evidence type="ECO:0000256" key="2">
    <source>
        <dbReference type="SAM" id="Phobius"/>
    </source>
</evidence>
<sequence length="244" mass="29153">MPNKQNDTNPATSNIILFLPLIIIALLILTLLASRHFRRVPTENQQAEDLPPVPNQAENREIDNDEEGEDEVDDSGPVVRRVGKKKAEKMRRKEQRRQYNEWMEHQREDQRIRQELIDEENEKRQKAEKKIKKKEEQRRAKEKEFQRKERLRQLELRKRQQEEDRVKEEELIAKLMDLLRDIRTRITTFVESGKVVGVFDEHDHFIQVTPREIESMAAHIKDRGRISKNELAEWCTENVALVHL</sequence>
<gene>
    <name evidence="3" type="ORF">HK097_000469</name>
</gene>
<dbReference type="Pfam" id="PF09756">
    <property type="entry name" value="DDRGK"/>
    <property type="match status" value="1"/>
</dbReference>
<feature type="region of interest" description="Disordered" evidence="1">
    <location>
        <begin position="42"/>
        <end position="98"/>
    </location>
</feature>
<organism evidence="3 4">
    <name type="scientific">Rhizophlyctis rosea</name>
    <dbReference type="NCBI Taxonomy" id="64517"/>
    <lineage>
        <taxon>Eukaryota</taxon>
        <taxon>Fungi</taxon>
        <taxon>Fungi incertae sedis</taxon>
        <taxon>Chytridiomycota</taxon>
        <taxon>Chytridiomycota incertae sedis</taxon>
        <taxon>Chytridiomycetes</taxon>
        <taxon>Rhizophlyctidales</taxon>
        <taxon>Rhizophlyctidaceae</taxon>
        <taxon>Rhizophlyctis</taxon>
    </lineage>
</organism>
<keyword evidence="2" id="KW-0472">Membrane</keyword>
<accession>A0AAD5SJR7</accession>
<evidence type="ECO:0000256" key="1">
    <source>
        <dbReference type="SAM" id="MobiDB-lite"/>
    </source>
</evidence>
<dbReference type="InterPro" id="IPR019153">
    <property type="entry name" value="DDRGK_dom-contain"/>
</dbReference>
<dbReference type="EMBL" id="JADGJD010000108">
    <property type="protein sequence ID" value="KAJ3054893.1"/>
    <property type="molecule type" value="Genomic_DNA"/>
</dbReference>
<feature type="compositionally biased region" description="Basic residues" evidence="1">
    <location>
        <begin position="81"/>
        <end position="95"/>
    </location>
</feature>
<protein>
    <recommendedName>
        <fullName evidence="5">DDRGK domain-containing protein 1</fullName>
    </recommendedName>
</protein>
<reference evidence="3" key="1">
    <citation type="submission" date="2020-05" db="EMBL/GenBank/DDBJ databases">
        <title>Phylogenomic resolution of chytrid fungi.</title>
        <authorList>
            <person name="Stajich J.E."/>
            <person name="Amses K."/>
            <person name="Simmons R."/>
            <person name="Seto K."/>
            <person name="Myers J."/>
            <person name="Bonds A."/>
            <person name="Quandt C.A."/>
            <person name="Barry K."/>
            <person name="Liu P."/>
            <person name="Grigoriev I."/>
            <person name="Longcore J.E."/>
            <person name="James T.Y."/>
        </authorList>
    </citation>
    <scope>NUCLEOTIDE SEQUENCE</scope>
    <source>
        <strain evidence="3">JEL0318</strain>
    </source>
</reference>
<evidence type="ECO:0000313" key="3">
    <source>
        <dbReference type="EMBL" id="KAJ3054893.1"/>
    </source>
</evidence>
<feature type="compositionally biased region" description="Basic and acidic residues" evidence="1">
    <location>
        <begin position="133"/>
        <end position="144"/>
    </location>
</feature>
<feature type="transmembrane region" description="Helical" evidence="2">
    <location>
        <begin position="15"/>
        <end position="33"/>
    </location>
</feature>
<keyword evidence="2" id="KW-1133">Transmembrane helix</keyword>
<keyword evidence="4" id="KW-1185">Reference proteome</keyword>
<proteinExistence type="predicted"/>
<feature type="compositionally biased region" description="Acidic residues" evidence="1">
    <location>
        <begin position="63"/>
        <end position="74"/>
    </location>
</feature>
<feature type="region of interest" description="Disordered" evidence="1">
    <location>
        <begin position="120"/>
        <end position="144"/>
    </location>
</feature>
<dbReference type="AlphaFoldDB" id="A0AAD5SJR7"/>
<dbReference type="Proteomes" id="UP001212841">
    <property type="component" value="Unassembled WGS sequence"/>
</dbReference>
<evidence type="ECO:0000313" key="4">
    <source>
        <dbReference type="Proteomes" id="UP001212841"/>
    </source>
</evidence>
<keyword evidence="2" id="KW-0812">Transmembrane</keyword>
<dbReference type="SMART" id="SM01128">
    <property type="entry name" value="DDRGK"/>
    <property type="match status" value="1"/>
</dbReference>